<feature type="domain" description="VOC" evidence="6">
    <location>
        <begin position="18"/>
        <end position="148"/>
    </location>
</feature>
<dbReference type="PIR" id="T36247">
    <property type="entry name" value="T36247"/>
</dbReference>
<dbReference type="SMR" id="Q9Z4X7"/>
<accession>Q9Z4X7</accession>
<dbReference type="InterPro" id="IPR037523">
    <property type="entry name" value="VOC_core"/>
</dbReference>
<dbReference type="InterPro" id="IPR005956">
    <property type="entry name" value="4OHPhenylPyrv_dOase"/>
</dbReference>
<dbReference type="GO" id="GO:0046872">
    <property type="term" value="F:metal ion binding"/>
    <property type="evidence" value="ECO:0007669"/>
    <property type="project" value="UniProtKB-KW"/>
</dbReference>
<dbReference type="PaxDb" id="100226-SCO3229"/>
<feature type="binding site" evidence="5">
    <location>
        <position position="261"/>
    </location>
    <ligand>
        <name>Fe cation</name>
        <dbReference type="ChEBI" id="CHEBI:24875"/>
    </ligand>
</feature>
<dbReference type="PDB" id="3ZGJ">
    <property type="method" value="X-ray"/>
    <property type="resolution" value="1.95 A"/>
    <property type="chains" value="A/B=1-371"/>
</dbReference>
<reference evidence="7 8" key="2">
    <citation type="journal article" date="2002" name="Nature">
        <title>Complete genome sequence of the model actinomycete Streptomyces coelicolor A3(2).</title>
        <authorList>
            <person name="Bentley S.D."/>
            <person name="Chater K.F."/>
            <person name="Cerdeno-Tarraga A.M."/>
            <person name="Challis G.L."/>
            <person name="Thomson N.R."/>
            <person name="James K.D."/>
            <person name="Harris D.E."/>
            <person name="Quail M.A."/>
            <person name="Kieser H."/>
            <person name="Harper D."/>
            <person name="Bateman A."/>
            <person name="Brown S."/>
            <person name="Chandra G."/>
            <person name="Chen C.W."/>
            <person name="Collins M."/>
            <person name="Cronin A."/>
            <person name="Fraser A."/>
            <person name="Goble A."/>
            <person name="Hidalgo J."/>
            <person name="Hornsby T."/>
            <person name="Howarth S."/>
            <person name="Huang C.H."/>
            <person name="Kieser T."/>
            <person name="Larke L."/>
            <person name="Murphy L."/>
            <person name="Oliver K."/>
            <person name="O'Neil S."/>
            <person name="Rabbinowitsch E."/>
            <person name="Rajandream M.A."/>
            <person name="Rutherford K."/>
            <person name="Rutter S."/>
            <person name="Seeger K."/>
            <person name="Saunders D."/>
            <person name="Sharp S."/>
            <person name="Squares R."/>
            <person name="Squares S."/>
            <person name="Taylor K."/>
            <person name="Warren T."/>
            <person name="Wietzorrek A."/>
            <person name="Woodward J."/>
            <person name="Barrell B.G."/>
            <person name="Parkhill J."/>
            <person name="Hopwood D.A."/>
        </authorList>
    </citation>
    <scope>NUCLEOTIDE SEQUENCE [LARGE SCALE GENOMIC DNA]</scope>
    <source>
        <strain evidence="8">ATCC BAA-471 / A3(2) / M145</strain>
    </source>
</reference>
<keyword evidence="7" id="KW-0560">Oxidoreductase</keyword>
<dbReference type="STRING" id="100226.gene:17760847"/>
<dbReference type="PIRSF" id="PIRSF009283">
    <property type="entry name" value="HPP_dOase"/>
    <property type="match status" value="1"/>
</dbReference>
<comment type="similarity">
    <text evidence="1">Belongs to the 4HPPD family.</text>
</comment>
<evidence type="ECO:0007829" key="9">
    <source>
        <dbReference type="PDB" id="3ZGJ"/>
    </source>
</evidence>
<evidence type="ECO:0000259" key="6">
    <source>
        <dbReference type="PROSITE" id="PS51819"/>
    </source>
</evidence>
<feature type="binding site" evidence="5">
    <location>
        <position position="181"/>
    </location>
    <ligand>
        <name>Fe cation</name>
        <dbReference type="ChEBI" id="CHEBI:24875"/>
    </ligand>
</feature>
<evidence type="ECO:0000256" key="3">
    <source>
        <dbReference type="ARBA" id="ARBA00022737"/>
    </source>
</evidence>
<evidence type="ECO:0000313" key="7">
    <source>
        <dbReference type="EMBL" id="CAB38519.1"/>
    </source>
</evidence>
<dbReference type="PATRIC" id="fig|100226.15.peg.3292"/>
<feature type="binding site" evidence="9">
    <location>
        <position position="325"/>
    </location>
    <ligand>
        <name>(R)-mandelate</name>
        <dbReference type="ChEBI" id="CHEBI:32382"/>
    </ligand>
</feature>
<evidence type="ECO:0000256" key="5">
    <source>
        <dbReference type="PIRSR" id="PIRSR009283-1"/>
    </source>
</evidence>
<evidence type="ECO:0000256" key="2">
    <source>
        <dbReference type="ARBA" id="ARBA00022723"/>
    </source>
</evidence>
<dbReference type="EvolutionaryTrace" id="Q9Z4X7"/>
<dbReference type="SUPFAM" id="SSF54593">
    <property type="entry name" value="Glyoxalase/Bleomycin resistance protein/Dihydroxybiphenyl dioxygenase"/>
    <property type="match status" value="1"/>
</dbReference>
<dbReference type="CDD" id="cd07250">
    <property type="entry name" value="HPPD_C_like"/>
    <property type="match status" value="1"/>
</dbReference>
<dbReference type="InterPro" id="IPR004360">
    <property type="entry name" value="Glyas_Fos-R_dOase_dom"/>
</dbReference>
<evidence type="ECO:0000256" key="4">
    <source>
        <dbReference type="ARBA" id="ARBA00023004"/>
    </source>
</evidence>
<keyword evidence="8" id="KW-1185">Reference proteome</keyword>
<evidence type="ECO:0000256" key="1">
    <source>
        <dbReference type="ARBA" id="ARBA00005877"/>
    </source>
</evidence>
<dbReference type="PDBsum" id="3ZGJ"/>
<dbReference type="Proteomes" id="UP000001973">
    <property type="component" value="Chromosome"/>
</dbReference>
<gene>
    <name evidence="7" type="ordered locus">SCO3229</name>
    <name evidence="7" type="ORF">SCE63.04</name>
</gene>
<keyword evidence="7" id="KW-0223">Dioxygenase</keyword>
<dbReference type="GO" id="GO:0003868">
    <property type="term" value="F:4-hydroxyphenylpyruvate dioxygenase activity"/>
    <property type="evidence" value="ECO:0000318"/>
    <property type="project" value="GO_Central"/>
</dbReference>
<feature type="domain" description="VOC" evidence="6">
    <location>
        <begin position="178"/>
        <end position="329"/>
    </location>
</feature>
<dbReference type="InterPro" id="IPR041735">
    <property type="entry name" value="4OHPhenylPyrv_dOase_C"/>
</dbReference>
<dbReference type="GO" id="GO:0006572">
    <property type="term" value="P:L-tyrosine catabolic process"/>
    <property type="evidence" value="ECO:0000318"/>
    <property type="project" value="GO_Central"/>
</dbReference>
<dbReference type="Pfam" id="PF00903">
    <property type="entry name" value="Glyoxalase"/>
    <property type="match status" value="2"/>
</dbReference>
<feature type="binding site" evidence="5">
    <location>
        <position position="340"/>
    </location>
    <ligand>
        <name>Fe cation</name>
        <dbReference type="ChEBI" id="CHEBI:24875"/>
    </ligand>
</feature>
<protein>
    <submittedName>
        <fullName evidence="7">4-hydroxyphenylpyruvic acid dioxygenase</fullName>
    </submittedName>
</protein>
<dbReference type="AlphaFoldDB" id="Q9Z4X7"/>
<dbReference type="PANTHER" id="PTHR11959:SF1">
    <property type="entry name" value="4-HYDROXYPHENYLPYRUVATE DIOXYGENASE"/>
    <property type="match status" value="1"/>
</dbReference>
<comment type="cofactor">
    <cofactor evidence="5">
        <name>Fe cation</name>
        <dbReference type="ChEBI" id="CHEBI:24875"/>
    </cofactor>
    <text evidence="5">Binds 1 Fe cation per subunit.</text>
</comment>
<sequence>MLPPFPFLHWRAAMPPSDIAYAELYVADDREASGFLVDSLGFVPLAVAGPATGTHDRRSTVLRSGEVTLVVTQALAPDTPVARYVERHGDSIADLAFGCDDVRSCFDRAVLAGAEALQAPTPSHRAGQDAWFATVSGFGDIRHTLVPAADGDGAGLLPPDRDWALLPAATGRTGPRPLLDHVAVCLESGTLRSTAEFYEAAFDMPYYSSEYIEVGEQAMDSIVVRNAGGGITFTLIEPDDTRVPGQIDQFLSAHDGPGVQHLAFLVDDIVGSVRSLGDRGVAFLRTPGAYYDLLTERVGAMADAIEDLRETNVLADRDEWGYLLQIFTRSPYPRGTLFYEYIQRNGARGFGSSNIKALYEAVEREREVAGR</sequence>
<dbReference type="eggNOG" id="COG3185">
    <property type="taxonomic scope" value="Bacteria"/>
</dbReference>
<dbReference type="EMBL" id="AL645882">
    <property type="protein sequence ID" value="CAB38519.1"/>
    <property type="molecule type" value="Genomic_DNA"/>
</dbReference>
<organism evidence="7 8">
    <name type="scientific">Streptomyces coelicolor (strain ATCC BAA-471 / A3(2) / M145)</name>
    <dbReference type="NCBI Taxonomy" id="100226"/>
    <lineage>
        <taxon>Bacteria</taxon>
        <taxon>Bacillati</taxon>
        <taxon>Actinomycetota</taxon>
        <taxon>Actinomycetes</taxon>
        <taxon>Kitasatosporales</taxon>
        <taxon>Streptomycetaceae</taxon>
        <taxon>Streptomyces</taxon>
        <taxon>Streptomyces albidoflavus group</taxon>
    </lineage>
</organism>
<reference evidence="9" key="3">
    <citation type="journal article" date="2013" name="Angew. Chem. Int. Ed.">
        <title>Inversion of enantioselectivity of a mononuclear non-heme iron(II)-dependent hydroxylase by tuning the interplay of metal-center geometry and protein structure.</title>
        <authorList>
            <person name="Pratter S.M."/>
            <person name="Konstantinovics C."/>
            <person name="Di Giuro C.M."/>
            <person name="Leitner E."/>
            <person name="Kumar D."/>
            <person name="de Visser S.P."/>
            <person name="Grogan G."/>
            <person name="Straganz G.D."/>
        </authorList>
    </citation>
    <scope>X-RAY CRYSTALLOGRAPHY (1.95 ANGSTROMS) IN COMPLEX WITH (R)-MANDELATE</scope>
    <scope>DISULFIDE BONDS</scope>
</reference>
<dbReference type="CDD" id="cd08342">
    <property type="entry name" value="HPPD_N_like"/>
    <property type="match status" value="1"/>
</dbReference>
<dbReference type="KEGG" id="sco:SCO3229"/>
<dbReference type="Gene3D" id="3.10.180.10">
    <property type="entry name" value="2,3-Dihydroxybiphenyl 1,2-Dioxygenase, domain 1"/>
    <property type="match status" value="2"/>
</dbReference>
<proteinExistence type="evidence at protein level"/>
<keyword evidence="3" id="KW-0677">Repeat</keyword>
<feature type="disulfide bond" evidence="9">
    <location>
        <begin position="99"/>
        <end position="105"/>
    </location>
</feature>
<reference evidence="7 8" key="1">
    <citation type="journal article" date="1996" name="Mol. Microbiol.">
        <title>A set of ordered cosmids and a detailed genetic and physical map for the 8 Mb Streptomyces coelicolor A3(2) chromosome.</title>
        <authorList>
            <person name="Redenbach M."/>
            <person name="Kieser H.M."/>
            <person name="Denapaite D."/>
            <person name="Eichner A."/>
            <person name="Cullum J."/>
            <person name="Kinashi H."/>
            <person name="Hopwood D.A."/>
        </authorList>
    </citation>
    <scope>NUCLEOTIDE SEQUENCE [LARGE SCALE GENOMIC DNA]</scope>
    <source>
        <strain evidence="8">ATCC BAA-471 / A3(2) / M145</strain>
    </source>
</reference>
<dbReference type="InParanoid" id="Q9Z4X7"/>
<name>Q9Z4X7_STRCO</name>
<dbReference type="PhylomeDB" id="Q9Z4X7"/>
<dbReference type="OrthoDB" id="9780241at2"/>
<evidence type="ECO:0000313" key="8">
    <source>
        <dbReference type="Proteomes" id="UP000001973"/>
    </source>
</evidence>
<keyword evidence="4 5" id="KW-0408">Iron</keyword>
<dbReference type="PANTHER" id="PTHR11959">
    <property type="entry name" value="4-HYDROXYPHENYLPYRUVATE DIOXYGENASE"/>
    <property type="match status" value="1"/>
</dbReference>
<dbReference type="NCBIfam" id="TIGR01263">
    <property type="entry name" value="4HPPD"/>
    <property type="match status" value="1"/>
</dbReference>
<dbReference type="InterPro" id="IPR041736">
    <property type="entry name" value="4OHPhenylPyrv_dOase_N"/>
</dbReference>
<dbReference type="HOGENOM" id="CLU_034004_1_1_11"/>
<dbReference type="PROSITE" id="PS51819">
    <property type="entry name" value="VOC"/>
    <property type="match status" value="2"/>
</dbReference>
<dbReference type="EMBL" id="AL939115">
    <property type="protein sequence ID" value="CAB38519.1"/>
    <property type="molecule type" value="Genomic_DNA"/>
</dbReference>
<keyword evidence="2 5" id="KW-0479">Metal-binding</keyword>
<dbReference type="InterPro" id="IPR029068">
    <property type="entry name" value="Glyas_Bleomycin-R_OHBP_Dase"/>
</dbReference>
<keyword evidence="9" id="KW-0002">3D-structure</keyword>